<evidence type="ECO:0000259" key="2">
    <source>
        <dbReference type="Pfam" id="PF08484"/>
    </source>
</evidence>
<feature type="domain" description="Methyltransferase putative zinc binding" evidence="1">
    <location>
        <begin position="16"/>
        <end position="69"/>
    </location>
</feature>
<protein>
    <submittedName>
        <fullName evidence="3">Methyltransferase C-terminal domain-containing protein</fullName>
    </submittedName>
</protein>
<dbReference type="InterPro" id="IPR029063">
    <property type="entry name" value="SAM-dependent_MTases_sf"/>
</dbReference>
<evidence type="ECO:0000313" key="4">
    <source>
        <dbReference type="Proteomes" id="UP001319870"/>
    </source>
</evidence>
<dbReference type="InterPro" id="IPR013691">
    <property type="entry name" value="MeTrfase_14"/>
</dbReference>
<dbReference type="SUPFAM" id="SSF53335">
    <property type="entry name" value="S-adenosyl-L-methionine-dependent methyltransferases"/>
    <property type="match status" value="1"/>
</dbReference>
<dbReference type="Pfam" id="PF08421">
    <property type="entry name" value="Methyltransf_13"/>
    <property type="match status" value="1"/>
</dbReference>
<gene>
    <name evidence="3" type="ORF">LEP48_05935</name>
</gene>
<name>A0ABS7ZGF6_9MICO</name>
<dbReference type="GO" id="GO:0008168">
    <property type="term" value="F:methyltransferase activity"/>
    <property type="evidence" value="ECO:0007669"/>
    <property type="project" value="UniProtKB-KW"/>
</dbReference>
<organism evidence="3 4">
    <name type="scientific">Isoptericola luteus</name>
    <dbReference type="NCBI Taxonomy" id="2879484"/>
    <lineage>
        <taxon>Bacteria</taxon>
        <taxon>Bacillati</taxon>
        <taxon>Actinomycetota</taxon>
        <taxon>Actinomycetes</taxon>
        <taxon>Micrococcales</taxon>
        <taxon>Promicromonosporaceae</taxon>
        <taxon>Isoptericola</taxon>
    </lineage>
</organism>
<accession>A0ABS7ZGF6</accession>
<evidence type="ECO:0000313" key="3">
    <source>
        <dbReference type="EMBL" id="MCA5892895.1"/>
    </source>
</evidence>
<dbReference type="InterPro" id="IPR038576">
    <property type="entry name" value="Methyltransf_Zn-bd_dom_put_sf"/>
</dbReference>
<dbReference type="RefSeq" id="WP_225564655.1">
    <property type="nucleotide sequence ID" value="NZ_JAIXCQ010000003.1"/>
</dbReference>
<keyword evidence="3" id="KW-0808">Transferase</keyword>
<dbReference type="EMBL" id="JAIXCQ010000003">
    <property type="protein sequence ID" value="MCA5892895.1"/>
    <property type="molecule type" value="Genomic_DNA"/>
</dbReference>
<feature type="domain" description="C-methyltransferase" evidence="2">
    <location>
        <begin position="246"/>
        <end position="382"/>
    </location>
</feature>
<comment type="caution">
    <text evidence="3">The sequence shown here is derived from an EMBL/GenBank/DDBJ whole genome shotgun (WGS) entry which is preliminary data.</text>
</comment>
<dbReference type="Gene3D" id="3.40.50.720">
    <property type="entry name" value="NAD(P)-binding Rossmann-like Domain"/>
    <property type="match status" value="1"/>
</dbReference>
<dbReference type="InterPro" id="IPR013630">
    <property type="entry name" value="Methyltransf_Zn-bd_dom_put"/>
</dbReference>
<sequence>MPLPPGSRAPVAAWRCRWCRSADGEVVLDLGAQPPAGLLPLPGDPLPDPTHPLRLVLCASCGLAQLEEDGPAAREEAGVEPQAMVAQGRTVVRALADAGLLAPGATFAQFPSPHGGDWGGLLEAAGAVPWTSGGGHPDLVLDIFGLMHDADVATAWDERVRRLAPGSVLVVQYHSLAGDLAAGAWHTLRPGHYGYLSAPVLVAMARARGLRPCAAWTSDLQGGTGVLAFERPVDGTAADLGADAGAAPSFEALVQAERVAGVEDPRVVATLDAVAGRAGAALREYVARCRARGLRVGGYGAASRTPVILTLARLGADDVVAVADASPGKQGRCLPVGRVPVVAPGALEGLGVDRVVLFVPELLDEVRRACPFVEARGGRWVVLDPHPVEVPPVGGGARDVDVAVDVVAGRAEVEAVGRTTRGTR</sequence>
<keyword evidence="3" id="KW-0489">Methyltransferase</keyword>
<reference evidence="3 4" key="1">
    <citation type="submission" date="2021-09" db="EMBL/GenBank/DDBJ databases">
        <title>Isoptericola luteus sp. nov., a novel bacterium isolated from Harbin, the capital city of Heilongjiang province.</title>
        <authorList>
            <person name="Li J."/>
        </authorList>
    </citation>
    <scope>NUCLEOTIDE SEQUENCE [LARGE SCALE GENOMIC DNA]</scope>
    <source>
        <strain evidence="3 4">NEAU-Y5</strain>
    </source>
</reference>
<dbReference type="Pfam" id="PF08484">
    <property type="entry name" value="Methyltransf_14"/>
    <property type="match status" value="1"/>
</dbReference>
<proteinExistence type="predicted"/>
<dbReference type="GO" id="GO:0032259">
    <property type="term" value="P:methylation"/>
    <property type="evidence" value="ECO:0007669"/>
    <property type="project" value="UniProtKB-KW"/>
</dbReference>
<keyword evidence="4" id="KW-1185">Reference proteome</keyword>
<dbReference type="Gene3D" id="6.20.50.110">
    <property type="entry name" value="Methyltransferase, zinc-binding domain"/>
    <property type="match status" value="1"/>
</dbReference>
<evidence type="ECO:0000259" key="1">
    <source>
        <dbReference type="Pfam" id="PF08421"/>
    </source>
</evidence>
<dbReference type="Proteomes" id="UP001319870">
    <property type="component" value="Unassembled WGS sequence"/>
</dbReference>